<proteinExistence type="predicted"/>
<dbReference type="AlphaFoldDB" id="A0A368XH31"/>
<dbReference type="EMBL" id="QPJK01000009">
    <property type="protein sequence ID" value="RCW67311.1"/>
    <property type="molecule type" value="Genomic_DNA"/>
</dbReference>
<accession>A0A368XH31</accession>
<dbReference type="SUPFAM" id="SSF52172">
    <property type="entry name" value="CheY-like"/>
    <property type="match status" value="1"/>
</dbReference>
<dbReference type="CDD" id="cd17574">
    <property type="entry name" value="REC_OmpR"/>
    <property type="match status" value="1"/>
</dbReference>
<dbReference type="InterPro" id="IPR001789">
    <property type="entry name" value="Sig_transdc_resp-reg_receiver"/>
</dbReference>
<dbReference type="SMART" id="SM00448">
    <property type="entry name" value="REC"/>
    <property type="match status" value="1"/>
</dbReference>
<protein>
    <submittedName>
        <fullName evidence="4">Response regulator receiver domain-containing protein</fullName>
    </submittedName>
</protein>
<dbReference type="PANTHER" id="PTHR44591:SF3">
    <property type="entry name" value="RESPONSE REGULATORY DOMAIN-CONTAINING PROTEIN"/>
    <property type="match status" value="1"/>
</dbReference>
<dbReference type="InterPro" id="IPR050595">
    <property type="entry name" value="Bact_response_regulator"/>
</dbReference>
<gene>
    <name evidence="4" type="ORF">DES41_10934</name>
</gene>
<dbReference type="Proteomes" id="UP000252884">
    <property type="component" value="Unassembled WGS sequence"/>
</dbReference>
<dbReference type="InterPro" id="IPR011006">
    <property type="entry name" value="CheY-like_superfamily"/>
</dbReference>
<evidence type="ECO:0000256" key="1">
    <source>
        <dbReference type="ARBA" id="ARBA00022553"/>
    </source>
</evidence>
<feature type="modified residue" description="4-aspartylphosphate" evidence="2">
    <location>
        <position position="59"/>
    </location>
</feature>
<dbReference type="PANTHER" id="PTHR44591">
    <property type="entry name" value="STRESS RESPONSE REGULATOR PROTEIN 1"/>
    <property type="match status" value="1"/>
</dbReference>
<dbReference type="Gene3D" id="3.40.50.2300">
    <property type="match status" value="1"/>
</dbReference>
<evidence type="ECO:0000313" key="5">
    <source>
        <dbReference type="Proteomes" id="UP000252884"/>
    </source>
</evidence>
<feature type="domain" description="Response regulatory" evidence="3">
    <location>
        <begin position="10"/>
        <end position="126"/>
    </location>
</feature>
<sequence>MSGAATAGASVLVAEDEPEIRANLQRLLRLEGYRVRVVADGRAALAALQEHTPDLLLTDAMMPELDGEALLRMLRADARYGKLPVLLLTARADAEDHARALQAGASAVVTKPFQRAVLLDCIRGLLAGASA</sequence>
<dbReference type="RefSeq" id="WP_170168305.1">
    <property type="nucleotide sequence ID" value="NZ_QPJK01000009.1"/>
</dbReference>
<keyword evidence="1 2" id="KW-0597">Phosphoprotein</keyword>
<reference evidence="4 5" key="1">
    <citation type="submission" date="2018-07" db="EMBL/GenBank/DDBJ databases">
        <title>Genomic Encyclopedia of Type Strains, Phase IV (KMG-IV): sequencing the most valuable type-strain genomes for metagenomic binning, comparative biology and taxonomic classification.</title>
        <authorList>
            <person name="Goeker M."/>
        </authorList>
    </citation>
    <scope>NUCLEOTIDE SEQUENCE [LARGE SCALE GENOMIC DNA]</scope>
    <source>
        <strain evidence="4 5">DSM 21634</strain>
    </source>
</reference>
<dbReference type="GO" id="GO:0000160">
    <property type="term" value="P:phosphorelay signal transduction system"/>
    <property type="evidence" value="ECO:0007669"/>
    <property type="project" value="InterPro"/>
</dbReference>
<evidence type="ECO:0000256" key="2">
    <source>
        <dbReference type="PROSITE-ProRule" id="PRU00169"/>
    </source>
</evidence>
<organism evidence="4 5">
    <name type="scientific">Pseudorhodoferax soli</name>
    <dbReference type="NCBI Taxonomy" id="545864"/>
    <lineage>
        <taxon>Bacteria</taxon>
        <taxon>Pseudomonadati</taxon>
        <taxon>Pseudomonadota</taxon>
        <taxon>Betaproteobacteria</taxon>
        <taxon>Burkholderiales</taxon>
        <taxon>Comamonadaceae</taxon>
    </lineage>
</organism>
<name>A0A368XH31_9BURK</name>
<evidence type="ECO:0000259" key="3">
    <source>
        <dbReference type="PROSITE" id="PS50110"/>
    </source>
</evidence>
<dbReference type="PROSITE" id="PS50110">
    <property type="entry name" value="RESPONSE_REGULATORY"/>
    <property type="match status" value="1"/>
</dbReference>
<comment type="caution">
    <text evidence="4">The sequence shown here is derived from an EMBL/GenBank/DDBJ whole genome shotgun (WGS) entry which is preliminary data.</text>
</comment>
<dbReference type="Pfam" id="PF00072">
    <property type="entry name" value="Response_reg"/>
    <property type="match status" value="1"/>
</dbReference>
<evidence type="ECO:0000313" key="4">
    <source>
        <dbReference type="EMBL" id="RCW67311.1"/>
    </source>
</evidence>
<keyword evidence="5" id="KW-1185">Reference proteome</keyword>